<keyword evidence="4" id="KW-1185">Reference proteome</keyword>
<reference evidence="3 4" key="2">
    <citation type="submission" date="2018-11" db="EMBL/GenBank/DDBJ databases">
        <authorList>
            <consortium name="Pathogen Informatics"/>
        </authorList>
    </citation>
    <scope>NUCLEOTIDE SEQUENCE [LARGE SCALE GENOMIC DNA]</scope>
</reference>
<feature type="region of interest" description="Disordered" evidence="1">
    <location>
        <begin position="208"/>
        <end position="235"/>
    </location>
</feature>
<dbReference type="EMBL" id="UZAM01015700">
    <property type="protein sequence ID" value="VDP40300.1"/>
    <property type="molecule type" value="Genomic_DNA"/>
</dbReference>
<keyword evidence="2" id="KW-0732">Signal</keyword>
<evidence type="ECO:0000256" key="2">
    <source>
        <dbReference type="SAM" id="SignalP"/>
    </source>
</evidence>
<gene>
    <name evidence="3" type="ORF">SBAD_LOCUS11464</name>
</gene>
<accession>A0A183J6G6</accession>
<protein>
    <submittedName>
        <fullName evidence="5">ShKT domain-containing protein</fullName>
    </submittedName>
</protein>
<feature type="region of interest" description="Disordered" evidence="1">
    <location>
        <begin position="83"/>
        <end position="108"/>
    </location>
</feature>
<evidence type="ECO:0000313" key="3">
    <source>
        <dbReference type="EMBL" id="VDP40300.1"/>
    </source>
</evidence>
<feature type="compositionally biased region" description="Polar residues" evidence="1">
    <location>
        <begin position="214"/>
        <end position="229"/>
    </location>
</feature>
<sequence>MPNMRCALYRLLTRFVLVSNAGCPSPIQCAETMFLTGQQDACPNVSRICHDGYSICQRLAKPSVPYSEPLVYRKENIEWHSMDNDESTSLKPTPDAGDSGFNDDNKKTPTEADAKCIFEENEGSHQEVAAQGACDEFQGEETLRLNDRPVADVEDGTDLVLLDKVMRTSGFENHELCRRKLQKKNFCPSDSMSVLYRPPLIDLCDSSPEFNVDPDNQSEQSSELGNTVLGNHKPPEKVESLLDCKSVSQSLESMLKDFVDAPPDKP</sequence>
<dbReference type="WBParaSite" id="SBAD_0001185001-mRNA-1">
    <property type="protein sequence ID" value="SBAD_0001185001-mRNA-1"/>
    <property type="gene ID" value="SBAD_0001185001"/>
</dbReference>
<evidence type="ECO:0000256" key="1">
    <source>
        <dbReference type="SAM" id="MobiDB-lite"/>
    </source>
</evidence>
<reference evidence="5" key="1">
    <citation type="submission" date="2016-06" db="UniProtKB">
        <authorList>
            <consortium name="WormBaseParasite"/>
        </authorList>
    </citation>
    <scope>IDENTIFICATION</scope>
</reference>
<organism evidence="5">
    <name type="scientific">Soboliphyme baturini</name>
    <dbReference type="NCBI Taxonomy" id="241478"/>
    <lineage>
        <taxon>Eukaryota</taxon>
        <taxon>Metazoa</taxon>
        <taxon>Ecdysozoa</taxon>
        <taxon>Nematoda</taxon>
        <taxon>Enoplea</taxon>
        <taxon>Dorylaimia</taxon>
        <taxon>Dioctophymatida</taxon>
        <taxon>Dioctophymatoidea</taxon>
        <taxon>Soboliphymatidae</taxon>
        <taxon>Soboliphyme</taxon>
    </lineage>
</organism>
<name>A0A183J6G6_9BILA</name>
<dbReference type="AlphaFoldDB" id="A0A183J6G6"/>
<evidence type="ECO:0000313" key="5">
    <source>
        <dbReference type="WBParaSite" id="SBAD_0001185001-mRNA-1"/>
    </source>
</evidence>
<evidence type="ECO:0000313" key="4">
    <source>
        <dbReference type="Proteomes" id="UP000270296"/>
    </source>
</evidence>
<feature type="chain" id="PRO_5043140501" evidence="2">
    <location>
        <begin position="22"/>
        <end position="266"/>
    </location>
</feature>
<dbReference type="Proteomes" id="UP000270296">
    <property type="component" value="Unassembled WGS sequence"/>
</dbReference>
<proteinExistence type="predicted"/>
<feature type="signal peptide" evidence="2">
    <location>
        <begin position="1"/>
        <end position="21"/>
    </location>
</feature>